<name>A0A2G2Y7U6_CAPAN</name>
<accession>A0A2G2Y7U6</accession>
<keyword evidence="6" id="KW-1185">Reference proteome</keyword>
<dbReference type="PROSITE" id="PS50600">
    <property type="entry name" value="ULP_PROTEASE"/>
    <property type="match status" value="1"/>
</dbReference>
<comment type="caution">
    <text evidence="5">The sequence shown here is derived from an EMBL/GenBank/DDBJ whole genome shotgun (WGS) entry which is preliminary data.</text>
</comment>
<evidence type="ECO:0000256" key="3">
    <source>
        <dbReference type="ARBA" id="ARBA00022801"/>
    </source>
</evidence>
<dbReference type="EMBL" id="AYRZ02000012">
    <property type="protein sequence ID" value="PHT65833.1"/>
    <property type="molecule type" value="Genomic_DNA"/>
</dbReference>
<sequence length="206" mass="23762">MNEGTELNDLEFSFSRENSVDRTGKRPAVDILNSEIQDFEDFSIVSPSKILRKIGLSTDLSASQPTKGRKTVYFDAKTVENEKAITNIIKGLCISTELPWYLVDEVYVPINCNDKFHWVLVVIALKNRRIRVYDSLSKDELSQRTQLVNQRPFEVEYVQNIMQQECDSLNRRVFVAGYTEYLSEGLDVPSVSFKAKHHRMRYASLL</sequence>
<dbReference type="SMR" id="A0A2G2Y7U6"/>
<evidence type="ECO:0000259" key="4">
    <source>
        <dbReference type="PROSITE" id="PS50600"/>
    </source>
</evidence>
<reference evidence="5 6" key="2">
    <citation type="journal article" date="2017" name="Genome Biol.">
        <title>New reference genome sequences of hot pepper reveal the massive evolution of plant disease-resistance genes by retroduplication.</title>
        <authorList>
            <person name="Kim S."/>
            <person name="Park J."/>
            <person name="Yeom S.I."/>
            <person name="Kim Y.M."/>
            <person name="Seo E."/>
            <person name="Kim K.T."/>
            <person name="Kim M.S."/>
            <person name="Lee J.M."/>
            <person name="Cheong K."/>
            <person name="Shin H.S."/>
            <person name="Kim S.B."/>
            <person name="Han K."/>
            <person name="Lee J."/>
            <person name="Park M."/>
            <person name="Lee H.A."/>
            <person name="Lee H.Y."/>
            <person name="Lee Y."/>
            <person name="Oh S."/>
            <person name="Lee J.H."/>
            <person name="Choi E."/>
            <person name="Choi E."/>
            <person name="Lee S.E."/>
            <person name="Jeon J."/>
            <person name="Kim H."/>
            <person name="Choi G."/>
            <person name="Song H."/>
            <person name="Lee J."/>
            <person name="Lee S.C."/>
            <person name="Kwon J.K."/>
            <person name="Lee H.Y."/>
            <person name="Koo N."/>
            <person name="Hong Y."/>
            <person name="Kim R.W."/>
            <person name="Kang W.H."/>
            <person name="Huh J.H."/>
            <person name="Kang B.C."/>
            <person name="Yang T.J."/>
            <person name="Lee Y.H."/>
            <person name="Bennetzen J.L."/>
            <person name="Choi D."/>
        </authorList>
    </citation>
    <scope>NUCLEOTIDE SEQUENCE [LARGE SCALE GENOMIC DNA]</scope>
    <source>
        <strain evidence="6">cv. CM334</strain>
    </source>
</reference>
<evidence type="ECO:0000256" key="2">
    <source>
        <dbReference type="ARBA" id="ARBA00022670"/>
    </source>
</evidence>
<protein>
    <recommendedName>
        <fullName evidence="4">Ubiquitin-like protease family profile domain-containing protein</fullName>
    </recommendedName>
</protein>
<dbReference type="AlphaFoldDB" id="A0A2G2Y7U6"/>
<evidence type="ECO:0000313" key="6">
    <source>
        <dbReference type="Proteomes" id="UP000222542"/>
    </source>
</evidence>
<proteinExistence type="inferred from homology"/>
<dbReference type="Gramene" id="PHT65833">
    <property type="protein sequence ID" value="PHT65833"/>
    <property type="gene ID" value="T459_30258"/>
</dbReference>
<gene>
    <name evidence="5" type="ORF">T459_30258</name>
</gene>
<organism evidence="5 6">
    <name type="scientific">Capsicum annuum</name>
    <name type="common">Capsicum pepper</name>
    <dbReference type="NCBI Taxonomy" id="4072"/>
    <lineage>
        <taxon>Eukaryota</taxon>
        <taxon>Viridiplantae</taxon>
        <taxon>Streptophyta</taxon>
        <taxon>Embryophyta</taxon>
        <taxon>Tracheophyta</taxon>
        <taxon>Spermatophyta</taxon>
        <taxon>Magnoliopsida</taxon>
        <taxon>eudicotyledons</taxon>
        <taxon>Gunneridae</taxon>
        <taxon>Pentapetalae</taxon>
        <taxon>asterids</taxon>
        <taxon>lamiids</taxon>
        <taxon>Solanales</taxon>
        <taxon>Solanaceae</taxon>
        <taxon>Solanoideae</taxon>
        <taxon>Capsiceae</taxon>
        <taxon>Capsicum</taxon>
    </lineage>
</organism>
<evidence type="ECO:0000256" key="1">
    <source>
        <dbReference type="ARBA" id="ARBA00005234"/>
    </source>
</evidence>
<dbReference type="GO" id="GO:0006508">
    <property type="term" value="P:proteolysis"/>
    <property type="evidence" value="ECO:0007669"/>
    <property type="project" value="UniProtKB-KW"/>
</dbReference>
<dbReference type="PANTHER" id="PTHR31470:SF46">
    <property type="entry name" value="ULP1 PROTEASE FAMILY, C-TERMINAL CATALYTIC DOMAIN CONTAINING PROTEIN"/>
    <property type="match status" value="1"/>
</dbReference>
<dbReference type="InterPro" id="IPR003653">
    <property type="entry name" value="Peptidase_C48_C"/>
</dbReference>
<comment type="similarity">
    <text evidence="1">Belongs to the peptidase C48 family.</text>
</comment>
<dbReference type="Proteomes" id="UP000222542">
    <property type="component" value="Unassembled WGS sequence"/>
</dbReference>
<keyword evidence="2" id="KW-0645">Protease</keyword>
<dbReference type="Gene3D" id="3.40.395.10">
    <property type="entry name" value="Adenoviral Proteinase, Chain A"/>
    <property type="match status" value="1"/>
</dbReference>
<reference evidence="5 6" key="1">
    <citation type="journal article" date="2014" name="Nat. Genet.">
        <title>Genome sequence of the hot pepper provides insights into the evolution of pungency in Capsicum species.</title>
        <authorList>
            <person name="Kim S."/>
            <person name="Park M."/>
            <person name="Yeom S.I."/>
            <person name="Kim Y.M."/>
            <person name="Lee J.M."/>
            <person name="Lee H.A."/>
            <person name="Seo E."/>
            <person name="Choi J."/>
            <person name="Cheong K."/>
            <person name="Kim K.T."/>
            <person name="Jung K."/>
            <person name="Lee G.W."/>
            <person name="Oh S.K."/>
            <person name="Bae C."/>
            <person name="Kim S.B."/>
            <person name="Lee H.Y."/>
            <person name="Kim S.Y."/>
            <person name="Kim M.S."/>
            <person name="Kang B.C."/>
            <person name="Jo Y.D."/>
            <person name="Yang H.B."/>
            <person name="Jeong H.J."/>
            <person name="Kang W.H."/>
            <person name="Kwon J.K."/>
            <person name="Shin C."/>
            <person name="Lim J.Y."/>
            <person name="Park J.H."/>
            <person name="Huh J.H."/>
            <person name="Kim J.S."/>
            <person name="Kim B.D."/>
            <person name="Cohen O."/>
            <person name="Paran I."/>
            <person name="Suh M.C."/>
            <person name="Lee S.B."/>
            <person name="Kim Y.K."/>
            <person name="Shin Y."/>
            <person name="Noh S.J."/>
            <person name="Park J."/>
            <person name="Seo Y.S."/>
            <person name="Kwon S.Y."/>
            <person name="Kim H.A."/>
            <person name="Park J.M."/>
            <person name="Kim H.J."/>
            <person name="Choi S.B."/>
            <person name="Bosland P.W."/>
            <person name="Reeves G."/>
            <person name="Jo S.H."/>
            <person name="Lee B.W."/>
            <person name="Cho H.T."/>
            <person name="Choi H.S."/>
            <person name="Lee M.S."/>
            <person name="Yu Y."/>
            <person name="Do Choi Y."/>
            <person name="Park B.S."/>
            <person name="van Deynze A."/>
            <person name="Ashrafi H."/>
            <person name="Hill T."/>
            <person name="Kim W.T."/>
            <person name="Pai H.S."/>
            <person name="Ahn H.K."/>
            <person name="Yeam I."/>
            <person name="Giovannoni J.J."/>
            <person name="Rose J.K."/>
            <person name="Sorensen I."/>
            <person name="Lee S.J."/>
            <person name="Kim R.W."/>
            <person name="Choi I.Y."/>
            <person name="Choi B.S."/>
            <person name="Lim J.S."/>
            <person name="Lee Y.H."/>
            <person name="Choi D."/>
        </authorList>
    </citation>
    <scope>NUCLEOTIDE SEQUENCE [LARGE SCALE GENOMIC DNA]</scope>
    <source>
        <strain evidence="6">cv. CM334</strain>
    </source>
</reference>
<dbReference type="GO" id="GO:0008234">
    <property type="term" value="F:cysteine-type peptidase activity"/>
    <property type="evidence" value="ECO:0007669"/>
    <property type="project" value="InterPro"/>
</dbReference>
<evidence type="ECO:0000313" key="5">
    <source>
        <dbReference type="EMBL" id="PHT65833.1"/>
    </source>
</evidence>
<dbReference type="SUPFAM" id="SSF54001">
    <property type="entry name" value="Cysteine proteinases"/>
    <property type="match status" value="1"/>
</dbReference>
<dbReference type="Pfam" id="PF02902">
    <property type="entry name" value="Peptidase_C48"/>
    <property type="match status" value="1"/>
</dbReference>
<dbReference type="PANTHER" id="PTHR31470">
    <property type="entry name" value="CYSTEINE PROTEINASES SUPERFAMILY PROTEIN-RELATED-RELATED"/>
    <property type="match status" value="1"/>
</dbReference>
<dbReference type="InterPro" id="IPR038765">
    <property type="entry name" value="Papain-like_cys_pep_sf"/>
</dbReference>
<keyword evidence="3" id="KW-0378">Hydrolase</keyword>
<feature type="domain" description="Ubiquitin-like protease family profile" evidence="4">
    <location>
        <begin position="29"/>
        <end position="182"/>
    </location>
</feature>